<dbReference type="Pfam" id="PF20151">
    <property type="entry name" value="DUF6533"/>
    <property type="match status" value="1"/>
</dbReference>
<proteinExistence type="predicted"/>
<evidence type="ECO:0000256" key="1">
    <source>
        <dbReference type="SAM" id="Phobius"/>
    </source>
</evidence>
<feature type="transmembrane region" description="Helical" evidence="1">
    <location>
        <begin position="12"/>
        <end position="31"/>
    </location>
</feature>
<feature type="transmembrane region" description="Helical" evidence="1">
    <location>
        <begin position="228"/>
        <end position="249"/>
    </location>
</feature>
<keyword evidence="1" id="KW-1133">Transmembrane helix</keyword>
<feature type="transmembrane region" description="Helical" evidence="1">
    <location>
        <begin position="163"/>
        <end position="183"/>
    </location>
</feature>
<reference evidence="4" key="1">
    <citation type="journal article" date="2017" name="Nat. Ecol. Evol.">
        <title>Genome expansion and lineage-specific genetic innovations in the forest pathogenic fungi Armillaria.</title>
        <authorList>
            <person name="Sipos G."/>
            <person name="Prasanna A.N."/>
            <person name="Walter M.C."/>
            <person name="O'Connor E."/>
            <person name="Balint B."/>
            <person name="Krizsan K."/>
            <person name="Kiss B."/>
            <person name="Hess J."/>
            <person name="Varga T."/>
            <person name="Slot J."/>
            <person name="Riley R."/>
            <person name="Boka B."/>
            <person name="Rigling D."/>
            <person name="Barry K."/>
            <person name="Lee J."/>
            <person name="Mihaltcheva S."/>
            <person name="LaButti K."/>
            <person name="Lipzen A."/>
            <person name="Waldron R."/>
            <person name="Moloney N.M."/>
            <person name="Sperisen C."/>
            <person name="Kredics L."/>
            <person name="Vagvoelgyi C."/>
            <person name="Patrignani A."/>
            <person name="Fitzpatrick D."/>
            <person name="Nagy I."/>
            <person name="Doyle S."/>
            <person name="Anderson J.B."/>
            <person name="Grigoriev I.V."/>
            <person name="Gueldener U."/>
            <person name="Muensterkoetter M."/>
            <person name="Nagy L.G."/>
        </authorList>
    </citation>
    <scope>NUCLEOTIDE SEQUENCE [LARGE SCALE GENOMIC DNA]</scope>
    <source>
        <strain evidence="4">Ar21-2</strain>
    </source>
</reference>
<feature type="transmembrane region" description="Helical" evidence="1">
    <location>
        <begin position="113"/>
        <end position="134"/>
    </location>
</feature>
<keyword evidence="1" id="KW-0812">Transmembrane</keyword>
<dbReference type="InterPro" id="IPR045340">
    <property type="entry name" value="DUF6533"/>
</dbReference>
<evidence type="ECO:0000313" key="4">
    <source>
        <dbReference type="Proteomes" id="UP000217790"/>
    </source>
</evidence>
<sequence length="275" mass="31712">MSLTTSGSSSFSYYSFIASATVLVYDLLLLLPTEIDYVWLPRPLHPLLPLFIFNRYWPLINAAITISLLHNPSAAQCRLLYYITGAIAVLGIFVSQVILMIRTYAIWDRHKRVLWCFIGTAAFCFIPTIVSLVIQLKTNKFIRLHDHRHTDCLSQSSHLPNFLYIPVLVSETIIASLTFFKGVQHLRNSNHPFIKELYVSGMLFYACLLLLTLANIILPMWAHNVAPFLAFYQNIFHSILSNRIMLIILTQKRRRRRYPIAELYTGDVELTVFTQ</sequence>
<gene>
    <name evidence="3" type="ORF">ARMGADRAFT_1019834</name>
</gene>
<feature type="transmembrane region" description="Helical" evidence="1">
    <location>
        <begin position="203"/>
        <end position="222"/>
    </location>
</feature>
<organism evidence="3 4">
    <name type="scientific">Armillaria gallica</name>
    <name type="common">Bulbous honey fungus</name>
    <name type="synonym">Armillaria bulbosa</name>
    <dbReference type="NCBI Taxonomy" id="47427"/>
    <lineage>
        <taxon>Eukaryota</taxon>
        <taxon>Fungi</taxon>
        <taxon>Dikarya</taxon>
        <taxon>Basidiomycota</taxon>
        <taxon>Agaricomycotina</taxon>
        <taxon>Agaricomycetes</taxon>
        <taxon>Agaricomycetidae</taxon>
        <taxon>Agaricales</taxon>
        <taxon>Marasmiineae</taxon>
        <taxon>Physalacriaceae</taxon>
        <taxon>Armillaria</taxon>
    </lineage>
</organism>
<keyword evidence="1" id="KW-0472">Membrane</keyword>
<accession>A0A2H3CSC2</accession>
<evidence type="ECO:0000259" key="2">
    <source>
        <dbReference type="Pfam" id="PF20151"/>
    </source>
</evidence>
<dbReference type="InParanoid" id="A0A2H3CSC2"/>
<name>A0A2H3CSC2_ARMGA</name>
<feature type="domain" description="DUF6533" evidence="2">
    <location>
        <begin position="14"/>
        <end position="60"/>
    </location>
</feature>
<dbReference type="AlphaFoldDB" id="A0A2H3CSC2"/>
<dbReference type="EMBL" id="KZ293721">
    <property type="protein sequence ID" value="PBK82092.1"/>
    <property type="molecule type" value="Genomic_DNA"/>
</dbReference>
<keyword evidence="4" id="KW-1185">Reference proteome</keyword>
<protein>
    <recommendedName>
        <fullName evidence="2">DUF6533 domain-containing protein</fullName>
    </recommendedName>
</protein>
<dbReference type="Proteomes" id="UP000217790">
    <property type="component" value="Unassembled WGS sequence"/>
</dbReference>
<dbReference type="OrthoDB" id="3341843at2759"/>
<feature type="transmembrane region" description="Helical" evidence="1">
    <location>
        <begin position="79"/>
        <end position="101"/>
    </location>
</feature>
<evidence type="ECO:0000313" key="3">
    <source>
        <dbReference type="EMBL" id="PBK82092.1"/>
    </source>
</evidence>